<keyword evidence="2" id="KW-1185">Reference proteome</keyword>
<comment type="caution">
    <text evidence="1">The sequence shown here is derived from an EMBL/GenBank/DDBJ whole genome shotgun (WGS) entry which is preliminary data.</text>
</comment>
<dbReference type="EMBL" id="JBHSBI010000036">
    <property type="protein sequence ID" value="MFC4014669.1"/>
    <property type="molecule type" value="Genomic_DNA"/>
</dbReference>
<reference evidence="2" key="1">
    <citation type="journal article" date="2019" name="Int. J. Syst. Evol. Microbiol.">
        <title>The Global Catalogue of Microorganisms (GCM) 10K type strain sequencing project: providing services to taxonomists for standard genome sequencing and annotation.</title>
        <authorList>
            <consortium name="The Broad Institute Genomics Platform"/>
            <consortium name="The Broad Institute Genome Sequencing Center for Infectious Disease"/>
            <person name="Wu L."/>
            <person name="Ma J."/>
        </authorList>
    </citation>
    <scope>NUCLEOTIDE SEQUENCE [LARGE SCALE GENOMIC DNA]</scope>
    <source>
        <strain evidence="2">TBRC 1276</strain>
    </source>
</reference>
<gene>
    <name evidence="1" type="ORF">ACFOY2_46115</name>
</gene>
<evidence type="ECO:0000313" key="2">
    <source>
        <dbReference type="Proteomes" id="UP001595851"/>
    </source>
</evidence>
<sequence>MTTEAPFVPSLLAVVLGPDSTAPTAHHIECPMYDYYLPGDWSGSVTDLSHLTMRWSNTILHPCLSKAARAYDIPAGLQHDDVRGQWTRTEVLIGYVLDTDANTNEPIASTVARVRRLVGILTSAPFDRFTAARLETTVHRLAEQIGHGDVNASYVIATLRDRPEAATW</sequence>
<dbReference type="Proteomes" id="UP001595851">
    <property type="component" value="Unassembled WGS sequence"/>
</dbReference>
<accession>A0ABV8GR49</accession>
<protein>
    <submittedName>
        <fullName evidence="1">Uncharacterized protein</fullName>
    </submittedName>
</protein>
<dbReference type="RefSeq" id="WP_379534504.1">
    <property type="nucleotide sequence ID" value="NZ_JBHSBI010000036.1"/>
</dbReference>
<proteinExistence type="predicted"/>
<organism evidence="1 2">
    <name type="scientific">Nonomuraea purpurea</name>
    <dbReference type="NCBI Taxonomy" id="1849276"/>
    <lineage>
        <taxon>Bacteria</taxon>
        <taxon>Bacillati</taxon>
        <taxon>Actinomycetota</taxon>
        <taxon>Actinomycetes</taxon>
        <taxon>Streptosporangiales</taxon>
        <taxon>Streptosporangiaceae</taxon>
        <taxon>Nonomuraea</taxon>
    </lineage>
</organism>
<name>A0ABV8GR49_9ACTN</name>
<evidence type="ECO:0000313" key="1">
    <source>
        <dbReference type="EMBL" id="MFC4014669.1"/>
    </source>
</evidence>